<proteinExistence type="predicted"/>
<sequence length="76" mass="8357">MSARTYVCNDEVEDIGGLRTFGFTSSVAASTYTLELSLYRSSTFPYLTSSVKFNDRCSPCADGQDSPELREAVTIQ</sequence>
<evidence type="ECO:0000313" key="1">
    <source>
        <dbReference type="EMBL" id="CAG7731760.1"/>
    </source>
</evidence>
<organism evidence="1 2">
    <name type="scientific">Allacma fusca</name>
    <dbReference type="NCBI Taxonomy" id="39272"/>
    <lineage>
        <taxon>Eukaryota</taxon>
        <taxon>Metazoa</taxon>
        <taxon>Ecdysozoa</taxon>
        <taxon>Arthropoda</taxon>
        <taxon>Hexapoda</taxon>
        <taxon>Collembola</taxon>
        <taxon>Symphypleona</taxon>
        <taxon>Sminthuridae</taxon>
        <taxon>Allacma</taxon>
    </lineage>
</organism>
<name>A0A8J2K2R1_9HEXA</name>
<gene>
    <name evidence="1" type="ORF">AFUS01_LOCUS20331</name>
</gene>
<accession>A0A8J2K2R1</accession>
<comment type="caution">
    <text evidence="1">The sequence shown here is derived from an EMBL/GenBank/DDBJ whole genome shotgun (WGS) entry which is preliminary data.</text>
</comment>
<dbReference type="EMBL" id="CAJVCH010219215">
    <property type="protein sequence ID" value="CAG7731760.1"/>
    <property type="molecule type" value="Genomic_DNA"/>
</dbReference>
<dbReference type="Proteomes" id="UP000708208">
    <property type="component" value="Unassembled WGS sequence"/>
</dbReference>
<protein>
    <submittedName>
        <fullName evidence="1">Uncharacterized protein</fullName>
    </submittedName>
</protein>
<reference evidence="1" key="1">
    <citation type="submission" date="2021-06" db="EMBL/GenBank/DDBJ databases">
        <authorList>
            <person name="Hodson N. C."/>
            <person name="Mongue J. A."/>
            <person name="Jaron S. K."/>
        </authorList>
    </citation>
    <scope>NUCLEOTIDE SEQUENCE</scope>
</reference>
<evidence type="ECO:0000313" key="2">
    <source>
        <dbReference type="Proteomes" id="UP000708208"/>
    </source>
</evidence>
<dbReference type="AlphaFoldDB" id="A0A8J2K2R1"/>
<keyword evidence="2" id="KW-1185">Reference proteome</keyword>